<evidence type="ECO:0000313" key="9">
    <source>
        <dbReference type="Proteomes" id="UP000291822"/>
    </source>
</evidence>
<dbReference type="Gene3D" id="2.170.190.11">
    <property type="entry name" value="Molybdopterin biosynthesis moea protein, domain 3"/>
    <property type="match status" value="1"/>
</dbReference>
<reference evidence="8 9" key="1">
    <citation type="submission" date="2019-02" db="EMBL/GenBank/DDBJ databases">
        <title>Dyella amyloliquefaciens sp. nov., isolated from forest soil.</title>
        <authorList>
            <person name="Gao Z.-H."/>
            <person name="Qiu L.-H."/>
        </authorList>
    </citation>
    <scope>NUCLEOTIDE SEQUENCE [LARGE SCALE GENOMIC DNA]</scope>
    <source>
        <strain evidence="8 9">KACC 12747</strain>
    </source>
</reference>
<dbReference type="Pfam" id="PF00994">
    <property type="entry name" value="MoCF_biosynth"/>
    <property type="match status" value="1"/>
</dbReference>
<dbReference type="SUPFAM" id="SSF53218">
    <property type="entry name" value="Molybdenum cofactor biosynthesis proteins"/>
    <property type="match status" value="1"/>
</dbReference>
<dbReference type="GO" id="GO:0005829">
    <property type="term" value="C:cytosol"/>
    <property type="evidence" value="ECO:0007669"/>
    <property type="project" value="TreeGrafter"/>
</dbReference>
<dbReference type="InterPro" id="IPR036688">
    <property type="entry name" value="MoeA_C_domain_IV_sf"/>
</dbReference>
<dbReference type="PROSITE" id="PS01079">
    <property type="entry name" value="MOCF_BIOSYNTHESIS_2"/>
    <property type="match status" value="1"/>
</dbReference>
<dbReference type="InterPro" id="IPR036135">
    <property type="entry name" value="MoeA_linker/N_sf"/>
</dbReference>
<dbReference type="InterPro" id="IPR005111">
    <property type="entry name" value="MoeA_C_domain_IV"/>
</dbReference>
<comment type="cofactor">
    <cofactor evidence="6">
        <name>Mg(2+)</name>
        <dbReference type="ChEBI" id="CHEBI:18420"/>
    </cofactor>
</comment>
<dbReference type="Gene3D" id="3.40.980.10">
    <property type="entry name" value="MoaB/Mog-like domain"/>
    <property type="match status" value="1"/>
</dbReference>
<keyword evidence="6" id="KW-0460">Magnesium</keyword>
<dbReference type="NCBIfam" id="TIGR00177">
    <property type="entry name" value="molyb_syn"/>
    <property type="match status" value="1"/>
</dbReference>
<gene>
    <name evidence="8" type="ORF">EZM97_15185</name>
</gene>
<keyword evidence="6" id="KW-0500">Molybdenum</keyword>
<evidence type="ECO:0000256" key="3">
    <source>
        <dbReference type="ARBA" id="ARBA00010763"/>
    </source>
</evidence>
<evidence type="ECO:0000256" key="6">
    <source>
        <dbReference type="RuleBase" id="RU365090"/>
    </source>
</evidence>
<dbReference type="Gene3D" id="2.40.340.10">
    <property type="entry name" value="MoeA, C-terminal, domain IV"/>
    <property type="match status" value="1"/>
</dbReference>
<proteinExistence type="inferred from homology"/>
<sequence>MVRPMTELISVAEAEALVAQHMPRFGSERVALERAAGRLLRQAVHAEHDHPPFDRVMMDGIAVRWHDPLPREFQLAGTQLAGMAAQSLDSGGACLEVTTGAVLPGGCDCVIPVEQTRREGARYLLLDGCRPARGQFVHARGADCPAGSLLLEAGMRIGAPEMALLAANGVVEVEVAAVPSVAIVSTGDELVAVDAPLGQGQIRRSNDVAILAALRLHGFDRIVRHHVADDGPATRALLADLLAAHDVLILSGGVSVGQRDYVPESLDALGVRRVFHRIAQKPGKPMWFGAGPRGQVVFALPGNPVSALVCTIRYARPALLASMGMAAGQPEQVRLDGPVDASELLTCFVPAHVHSDAQGSMIAHAVPSRTSGDFSALPRTHGVVQLPPGQATAAAGDVVAFYRW</sequence>
<dbReference type="GO" id="GO:0046872">
    <property type="term" value="F:metal ion binding"/>
    <property type="evidence" value="ECO:0007669"/>
    <property type="project" value="UniProtKB-UniRule"/>
</dbReference>
<comment type="catalytic activity">
    <reaction evidence="5">
        <text>adenylyl-molybdopterin + molybdate = Mo-molybdopterin + AMP + H(+)</text>
        <dbReference type="Rhea" id="RHEA:35047"/>
        <dbReference type="ChEBI" id="CHEBI:15378"/>
        <dbReference type="ChEBI" id="CHEBI:36264"/>
        <dbReference type="ChEBI" id="CHEBI:62727"/>
        <dbReference type="ChEBI" id="CHEBI:71302"/>
        <dbReference type="ChEBI" id="CHEBI:456215"/>
        <dbReference type="EC" id="2.10.1.1"/>
    </reaction>
</comment>
<accession>A0A4R0YXJ6</accession>
<dbReference type="InterPro" id="IPR038987">
    <property type="entry name" value="MoeA-like"/>
</dbReference>
<dbReference type="AlphaFoldDB" id="A0A4R0YXJ6"/>
<keyword evidence="6 8" id="KW-0808">Transferase</keyword>
<comment type="pathway">
    <text evidence="2 6">Cofactor biosynthesis; molybdopterin biosynthesis.</text>
</comment>
<feature type="domain" description="MoaB/Mog" evidence="7">
    <location>
        <begin position="182"/>
        <end position="321"/>
    </location>
</feature>
<organism evidence="8 9">
    <name type="scientific">Dyella soli</name>
    <dbReference type="NCBI Taxonomy" id="522319"/>
    <lineage>
        <taxon>Bacteria</taxon>
        <taxon>Pseudomonadati</taxon>
        <taxon>Pseudomonadota</taxon>
        <taxon>Gammaproteobacteria</taxon>
        <taxon>Lysobacterales</taxon>
        <taxon>Rhodanobacteraceae</taxon>
        <taxon>Dyella</taxon>
    </lineage>
</organism>
<dbReference type="Proteomes" id="UP000291822">
    <property type="component" value="Unassembled WGS sequence"/>
</dbReference>
<evidence type="ECO:0000256" key="2">
    <source>
        <dbReference type="ARBA" id="ARBA00005046"/>
    </source>
</evidence>
<dbReference type="SUPFAM" id="SSF63867">
    <property type="entry name" value="MoeA C-terminal domain-like"/>
    <property type="match status" value="1"/>
</dbReference>
<dbReference type="GO" id="GO:0061599">
    <property type="term" value="F:molybdopterin molybdotransferase activity"/>
    <property type="evidence" value="ECO:0007669"/>
    <property type="project" value="UniProtKB-UniRule"/>
</dbReference>
<evidence type="ECO:0000256" key="5">
    <source>
        <dbReference type="ARBA" id="ARBA00047317"/>
    </source>
</evidence>
<evidence type="ECO:0000256" key="4">
    <source>
        <dbReference type="ARBA" id="ARBA00023150"/>
    </source>
</evidence>
<evidence type="ECO:0000259" key="7">
    <source>
        <dbReference type="SMART" id="SM00852"/>
    </source>
</evidence>
<keyword evidence="9" id="KW-1185">Reference proteome</keyword>
<evidence type="ECO:0000313" key="8">
    <source>
        <dbReference type="EMBL" id="TCI11392.1"/>
    </source>
</evidence>
<dbReference type="InterPro" id="IPR036425">
    <property type="entry name" value="MoaB/Mog-like_dom_sf"/>
</dbReference>
<dbReference type="SMART" id="SM00852">
    <property type="entry name" value="MoCF_biosynth"/>
    <property type="match status" value="1"/>
</dbReference>
<dbReference type="PANTHER" id="PTHR10192:SF5">
    <property type="entry name" value="GEPHYRIN"/>
    <property type="match status" value="1"/>
</dbReference>
<dbReference type="SUPFAM" id="SSF63882">
    <property type="entry name" value="MoeA N-terminal region -like"/>
    <property type="match status" value="1"/>
</dbReference>
<dbReference type="EC" id="2.10.1.1" evidence="6"/>
<dbReference type="InterPro" id="IPR005110">
    <property type="entry name" value="MoeA_linker/N"/>
</dbReference>
<dbReference type="GO" id="GO:0006777">
    <property type="term" value="P:Mo-molybdopterin cofactor biosynthetic process"/>
    <property type="evidence" value="ECO:0007669"/>
    <property type="project" value="UniProtKB-UniRule"/>
</dbReference>
<keyword evidence="4 6" id="KW-0501">Molybdenum cofactor biosynthesis</keyword>
<comment type="function">
    <text evidence="1 6">Catalyzes the insertion of molybdate into adenylated molybdopterin with the concomitant release of AMP.</text>
</comment>
<protein>
    <recommendedName>
        <fullName evidence="6">Molybdopterin molybdenumtransferase</fullName>
        <ecNumber evidence="6">2.10.1.1</ecNumber>
    </recommendedName>
</protein>
<dbReference type="UniPathway" id="UPA00344"/>
<dbReference type="InterPro" id="IPR008284">
    <property type="entry name" value="MoCF_biosynth_CS"/>
</dbReference>
<dbReference type="PANTHER" id="PTHR10192">
    <property type="entry name" value="MOLYBDOPTERIN BIOSYNTHESIS PROTEIN"/>
    <property type="match status" value="1"/>
</dbReference>
<dbReference type="Pfam" id="PF03454">
    <property type="entry name" value="MoeA_C"/>
    <property type="match status" value="1"/>
</dbReference>
<dbReference type="InterPro" id="IPR001453">
    <property type="entry name" value="MoaB/Mog_dom"/>
</dbReference>
<keyword evidence="6" id="KW-0479">Metal-binding</keyword>
<dbReference type="Gene3D" id="3.90.105.10">
    <property type="entry name" value="Molybdopterin biosynthesis moea protein, domain 2"/>
    <property type="match status" value="1"/>
</dbReference>
<comment type="similarity">
    <text evidence="3 6">Belongs to the MoeA family.</text>
</comment>
<dbReference type="CDD" id="cd00887">
    <property type="entry name" value="MoeA"/>
    <property type="match status" value="1"/>
</dbReference>
<name>A0A4R0YXJ6_9GAMM</name>
<evidence type="ECO:0000256" key="1">
    <source>
        <dbReference type="ARBA" id="ARBA00002901"/>
    </source>
</evidence>
<comment type="caution">
    <text evidence="8">The sequence shown here is derived from an EMBL/GenBank/DDBJ whole genome shotgun (WGS) entry which is preliminary data.</text>
</comment>
<dbReference type="Pfam" id="PF03453">
    <property type="entry name" value="MoeA_N"/>
    <property type="match status" value="1"/>
</dbReference>
<dbReference type="EMBL" id="SJTG01000002">
    <property type="protein sequence ID" value="TCI11392.1"/>
    <property type="molecule type" value="Genomic_DNA"/>
</dbReference>